<sequence>MEALDRQYVPTQYVKVVKVLRELYSKFATGTLPFQKNIIIEVKRRVRQGDTILSKIFTATLKNAMRDLEWGNVGVKIDG</sequence>
<keyword evidence="2" id="KW-1185">Reference proteome</keyword>
<proteinExistence type="predicted"/>
<accession>A0ABR1D564</accession>
<comment type="caution">
    <text evidence="1">The sequence shown here is derived from an EMBL/GenBank/DDBJ whole genome shotgun (WGS) entry which is preliminary data.</text>
</comment>
<name>A0ABR1D564_NECAM</name>
<reference evidence="1 2" key="1">
    <citation type="submission" date="2023-08" db="EMBL/GenBank/DDBJ databases">
        <title>A Necator americanus chromosomal reference genome.</title>
        <authorList>
            <person name="Ilik V."/>
            <person name="Petrzelkova K.J."/>
            <person name="Pardy F."/>
            <person name="Fuh T."/>
            <person name="Niatou-Singa F.S."/>
            <person name="Gouil Q."/>
            <person name="Baker L."/>
            <person name="Ritchie M.E."/>
            <person name="Jex A.R."/>
            <person name="Gazzola D."/>
            <person name="Li H."/>
            <person name="Toshio Fujiwara R."/>
            <person name="Zhan B."/>
            <person name="Aroian R.V."/>
            <person name="Pafco B."/>
            <person name="Schwarz E.M."/>
        </authorList>
    </citation>
    <scope>NUCLEOTIDE SEQUENCE [LARGE SCALE GENOMIC DNA]</scope>
    <source>
        <strain evidence="1 2">Aroian</strain>
        <tissue evidence="1">Whole animal</tissue>
    </source>
</reference>
<evidence type="ECO:0000313" key="1">
    <source>
        <dbReference type="EMBL" id="KAK6745345.1"/>
    </source>
</evidence>
<evidence type="ECO:0000313" key="2">
    <source>
        <dbReference type="Proteomes" id="UP001303046"/>
    </source>
</evidence>
<dbReference type="EMBL" id="JAVFWL010000003">
    <property type="protein sequence ID" value="KAK6745345.1"/>
    <property type="molecule type" value="Genomic_DNA"/>
</dbReference>
<protein>
    <submittedName>
        <fullName evidence="1">Uncharacterized protein</fullName>
    </submittedName>
</protein>
<dbReference type="Proteomes" id="UP001303046">
    <property type="component" value="Unassembled WGS sequence"/>
</dbReference>
<organism evidence="1 2">
    <name type="scientific">Necator americanus</name>
    <name type="common">Human hookworm</name>
    <dbReference type="NCBI Taxonomy" id="51031"/>
    <lineage>
        <taxon>Eukaryota</taxon>
        <taxon>Metazoa</taxon>
        <taxon>Ecdysozoa</taxon>
        <taxon>Nematoda</taxon>
        <taxon>Chromadorea</taxon>
        <taxon>Rhabditida</taxon>
        <taxon>Rhabditina</taxon>
        <taxon>Rhabditomorpha</taxon>
        <taxon>Strongyloidea</taxon>
        <taxon>Ancylostomatidae</taxon>
        <taxon>Bunostominae</taxon>
        <taxon>Necator</taxon>
    </lineage>
</organism>
<gene>
    <name evidence="1" type="primary">Necator_chrIII.g12602</name>
    <name evidence="1" type="ORF">RB195_011835</name>
</gene>